<dbReference type="Proteomes" id="UP000054166">
    <property type="component" value="Unassembled WGS sequence"/>
</dbReference>
<protein>
    <submittedName>
        <fullName evidence="1">Uncharacterized protein</fullName>
    </submittedName>
</protein>
<dbReference type="InParanoid" id="A0A0C3F7Q5"/>
<keyword evidence="2" id="KW-1185">Reference proteome</keyword>
<proteinExistence type="predicted"/>
<gene>
    <name evidence="1" type="ORF">PILCRDRAFT_528969</name>
</gene>
<evidence type="ECO:0000313" key="2">
    <source>
        <dbReference type="Proteomes" id="UP000054166"/>
    </source>
</evidence>
<reference evidence="1 2" key="1">
    <citation type="submission" date="2014-04" db="EMBL/GenBank/DDBJ databases">
        <authorList>
            <consortium name="DOE Joint Genome Institute"/>
            <person name="Kuo A."/>
            <person name="Tarkka M."/>
            <person name="Buscot F."/>
            <person name="Kohler A."/>
            <person name="Nagy L.G."/>
            <person name="Floudas D."/>
            <person name="Copeland A."/>
            <person name="Barry K.W."/>
            <person name="Cichocki N."/>
            <person name="Veneault-Fourrey C."/>
            <person name="LaButti K."/>
            <person name="Lindquist E.A."/>
            <person name="Lipzen A."/>
            <person name="Lundell T."/>
            <person name="Morin E."/>
            <person name="Murat C."/>
            <person name="Sun H."/>
            <person name="Tunlid A."/>
            <person name="Henrissat B."/>
            <person name="Grigoriev I.V."/>
            <person name="Hibbett D.S."/>
            <person name="Martin F."/>
            <person name="Nordberg H.P."/>
            <person name="Cantor M.N."/>
            <person name="Hua S.X."/>
        </authorList>
    </citation>
    <scope>NUCLEOTIDE SEQUENCE [LARGE SCALE GENOMIC DNA]</scope>
    <source>
        <strain evidence="1 2">F 1598</strain>
    </source>
</reference>
<name>A0A0C3F7Q5_PILCF</name>
<dbReference type="EMBL" id="KN833003">
    <property type="protein sequence ID" value="KIM80665.1"/>
    <property type="molecule type" value="Genomic_DNA"/>
</dbReference>
<accession>A0A0C3F7Q5</accession>
<organism evidence="1 2">
    <name type="scientific">Piloderma croceum (strain F 1598)</name>
    <dbReference type="NCBI Taxonomy" id="765440"/>
    <lineage>
        <taxon>Eukaryota</taxon>
        <taxon>Fungi</taxon>
        <taxon>Dikarya</taxon>
        <taxon>Basidiomycota</taxon>
        <taxon>Agaricomycotina</taxon>
        <taxon>Agaricomycetes</taxon>
        <taxon>Agaricomycetidae</taxon>
        <taxon>Atheliales</taxon>
        <taxon>Atheliaceae</taxon>
        <taxon>Piloderma</taxon>
    </lineage>
</organism>
<reference evidence="2" key="2">
    <citation type="submission" date="2015-01" db="EMBL/GenBank/DDBJ databases">
        <title>Evolutionary Origins and Diversification of the Mycorrhizal Mutualists.</title>
        <authorList>
            <consortium name="DOE Joint Genome Institute"/>
            <consortium name="Mycorrhizal Genomics Consortium"/>
            <person name="Kohler A."/>
            <person name="Kuo A."/>
            <person name="Nagy L.G."/>
            <person name="Floudas D."/>
            <person name="Copeland A."/>
            <person name="Barry K.W."/>
            <person name="Cichocki N."/>
            <person name="Veneault-Fourrey C."/>
            <person name="LaButti K."/>
            <person name="Lindquist E.A."/>
            <person name="Lipzen A."/>
            <person name="Lundell T."/>
            <person name="Morin E."/>
            <person name="Murat C."/>
            <person name="Riley R."/>
            <person name="Ohm R."/>
            <person name="Sun H."/>
            <person name="Tunlid A."/>
            <person name="Henrissat B."/>
            <person name="Grigoriev I.V."/>
            <person name="Hibbett D.S."/>
            <person name="Martin F."/>
        </authorList>
    </citation>
    <scope>NUCLEOTIDE SEQUENCE [LARGE SCALE GENOMIC DNA]</scope>
    <source>
        <strain evidence="2">F 1598</strain>
    </source>
</reference>
<dbReference type="AlphaFoldDB" id="A0A0C3F7Q5"/>
<evidence type="ECO:0000313" key="1">
    <source>
        <dbReference type="EMBL" id="KIM80665.1"/>
    </source>
</evidence>
<sequence length="114" mass="12666">MGGHYYPPSNLFRPGSSMIYRWGCRECLMILAASEMNGGLEERLNVLLVAGAKIWVTGGMTTPVRWCPVPIESSKSGLSGSETLRLRLRVTLLLQGTTIQFEYRAIFPACRTRA</sequence>
<dbReference type="HOGENOM" id="CLU_2121982_0_0_1"/>